<evidence type="ECO:0000313" key="2">
    <source>
        <dbReference type="Proteomes" id="UP000238479"/>
    </source>
</evidence>
<name>A0A2P6R968_ROSCH</name>
<comment type="caution">
    <text evidence="1">The sequence shown here is derived from an EMBL/GenBank/DDBJ whole genome shotgun (WGS) entry which is preliminary data.</text>
</comment>
<dbReference type="EMBL" id="PDCK01000041">
    <property type="protein sequence ID" value="PRQ42965.1"/>
    <property type="molecule type" value="Genomic_DNA"/>
</dbReference>
<gene>
    <name evidence="1" type="ORF">RchiOBHm_Chr3g0463331</name>
</gene>
<dbReference type="STRING" id="74649.A0A2P6R968"/>
<organism evidence="1 2">
    <name type="scientific">Rosa chinensis</name>
    <name type="common">China rose</name>
    <dbReference type="NCBI Taxonomy" id="74649"/>
    <lineage>
        <taxon>Eukaryota</taxon>
        <taxon>Viridiplantae</taxon>
        <taxon>Streptophyta</taxon>
        <taxon>Embryophyta</taxon>
        <taxon>Tracheophyta</taxon>
        <taxon>Spermatophyta</taxon>
        <taxon>Magnoliopsida</taxon>
        <taxon>eudicotyledons</taxon>
        <taxon>Gunneridae</taxon>
        <taxon>Pentapetalae</taxon>
        <taxon>rosids</taxon>
        <taxon>fabids</taxon>
        <taxon>Rosales</taxon>
        <taxon>Rosaceae</taxon>
        <taxon>Rosoideae</taxon>
        <taxon>Rosoideae incertae sedis</taxon>
        <taxon>Rosa</taxon>
    </lineage>
</organism>
<evidence type="ECO:0008006" key="3">
    <source>
        <dbReference type="Google" id="ProtNLM"/>
    </source>
</evidence>
<reference evidence="1 2" key="1">
    <citation type="journal article" date="2018" name="Nat. Genet.">
        <title>The Rosa genome provides new insights in the design of modern roses.</title>
        <authorList>
            <person name="Bendahmane M."/>
        </authorList>
    </citation>
    <scope>NUCLEOTIDE SEQUENCE [LARGE SCALE GENOMIC DNA]</scope>
    <source>
        <strain evidence="2">cv. Old Blush</strain>
    </source>
</reference>
<accession>A0A2P6R968</accession>
<dbReference type="AlphaFoldDB" id="A0A2P6R968"/>
<dbReference type="Gramene" id="PRQ42965">
    <property type="protein sequence ID" value="PRQ42965"/>
    <property type="gene ID" value="RchiOBHm_Chr3g0463331"/>
</dbReference>
<proteinExistence type="predicted"/>
<evidence type="ECO:0000313" key="1">
    <source>
        <dbReference type="EMBL" id="PRQ42965.1"/>
    </source>
</evidence>
<keyword evidence="2" id="KW-1185">Reference proteome</keyword>
<dbReference type="Proteomes" id="UP000238479">
    <property type="component" value="Chromosome 3"/>
</dbReference>
<sequence>MKPGLHQIILKFREMNGLVFFQDAVAVSSKGLQMNLVKILTAFTLIDFSCNKFNGSMPEEIGEIQITTSPQLVE</sequence>
<protein>
    <recommendedName>
        <fullName evidence="3">Non-specific serine/threonine protein kinase</fullName>
    </recommendedName>
</protein>